<dbReference type="GeneID" id="2871310"/>
<feature type="transmembrane region" description="Helical" evidence="7">
    <location>
        <begin position="104"/>
        <end position="129"/>
    </location>
</feature>
<dbReference type="PANTHER" id="PTHR33048">
    <property type="entry name" value="PTH11-LIKE INTEGRAL MEMBRANE PROTEIN (AFU_ORTHOLOGUE AFUA_5G11245)"/>
    <property type="match status" value="1"/>
</dbReference>
<evidence type="ECO:0000256" key="4">
    <source>
        <dbReference type="ARBA" id="ARBA00023136"/>
    </source>
</evidence>
<keyword evidence="4 7" id="KW-0472">Membrane</keyword>
<feature type="transmembrane region" description="Helical" evidence="7">
    <location>
        <begin position="149"/>
        <end position="171"/>
    </location>
</feature>
<dbReference type="PANTHER" id="PTHR33048:SF164">
    <property type="entry name" value="INTEGRAL MEMBRANE PROTEIN-RELATED"/>
    <property type="match status" value="1"/>
</dbReference>
<dbReference type="AlphaFoldDB" id="Q5AZ61"/>
<protein>
    <recommendedName>
        <fullName evidence="8">Rhodopsin domain-containing protein</fullName>
    </recommendedName>
</protein>
<proteinExistence type="inferred from homology"/>
<feature type="transmembrane region" description="Helical" evidence="7">
    <location>
        <begin position="183"/>
        <end position="207"/>
    </location>
</feature>
<dbReference type="EMBL" id="BN001301">
    <property type="protein sequence ID" value="CBF69509.1"/>
    <property type="molecule type" value="Genomic_DNA"/>
</dbReference>
<evidence type="ECO:0000313" key="10">
    <source>
        <dbReference type="Proteomes" id="UP000000560"/>
    </source>
</evidence>
<feature type="domain" description="Rhodopsin" evidence="8">
    <location>
        <begin position="88"/>
        <end position="204"/>
    </location>
</feature>
<dbReference type="InterPro" id="IPR049326">
    <property type="entry name" value="Rhodopsin_dom_fungi"/>
</dbReference>
<accession>Q5AZ61</accession>
<keyword evidence="10" id="KW-1185">Reference proteome</keyword>
<evidence type="ECO:0000256" key="6">
    <source>
        <dbReference type="SAM" id="MobiDB-lite"/>
    </source>
</evidence>
<dbReference type="KEGG" id="ani:ANIA_06419"/>
<reference evidence="10" key="2">
    <citation type="journal article" date="2009" name="Fungal Genet. Biol.">
        <title>The 2008 update of the Aspergillus nidulans genome annotation: a community effort.</title>
        <authorList>
            <person name="Wortman J.R."/>
            <person name="Gilsenan J.M."/>
            <person name="Joardar V."/>
            <person name="Deegan J."/>
            <person name="Clutterbuck J."/>
            <person name="Andersen M.R."/>
            <person name="Archer D."/>
            <person name="Bencina M."/>
            <person name="Braus G."/>
            <person name="Coutinho P."/>
            <person name="von Dohren H."/>
            <person name="Doonan J."/>
            <person name="Driessen A.J."/>
            <person name="Durek P."/>
            <person name="Espeso E."/>
            <person name="Fekete E."/>
            <person name="Flipphi M."/>
            <person name="Estrada C.G."/>
            <person name="Geysens S."/>
            <person name="Goldman G."/>
            <person name="de Groot P.W."/>
            <person name="Hansen K."/>
            <person name="Harris S.D."/>
            <person name="Heinekamp T."/>
            <person name="Helmstaedt K."/>
            <person name="Henrissat B."/>
            <person name="Hofmann G."/>
            <person name="Homan T."/>
            <person name="Horio T."/>
            <person name="Horiuchi H."/>
            <person name="James S."/>
            <person name="Jones M."/>
            <person name="Karaffa L."/>
            <person name="Karanyi Z."/>
            <person name="Kato M."/>
            <person name="Keller N."/>
            <person name="Kelly D.E."/>
            <person name="Kiel J.A."/>
            <person name="Kim J.M."/>
            <person name="van der Klei I.J."/>
            <person name="Klis F.M."/>
            <person name="Kovalchuk A."/>
            <person name="Krasevec N."/>
            <person name="Kubicek C.P."/>
            <person name="Liu B."/>
            <person name="Maccabe A."/>
            <person name="Meyer V."/>
            <person name="Mirabito P."/>
            <person name="Miskei M."/>
            <person name="Mos M."/>
            <person name="Mullins J."/>
            <person name="Nelson D.R."/>
            <person name="Nielsen J."/>
            <person name="Oakley B.R."/>
            <person name="Osmani S.A."/>
            <person name="Pakula T."/>
            <person name="Paszewski A."/>
            <person name="Paulsen I."/>
            <person name="Pilsyk S."/>
            <person name="Pocsi I."/>
            <person name="Punt P.J."/>
            <person name="Ram A.F."/>
            <person name="Ren Q."/>
            <person name="Robellet X."/>
            <person name="Robson G."/>
            <person name="Seiboth B."/>
            <person name="van Solingen P."/>
            <person name="Specht T."/>
            <person name="Sun J."/>
            <person name="Taheri-Talesh N."/>
            <person name="Takeshita N."/>
            <person name="Ussery D."/>
            <person name="vanKuyk P.A."/>
            <person name="Visser H."/>
            <person name="van de Vondervoort P.J."/>
            <person name="de Vries R.P."/>
            <person name="Walton J."/>
            <person name="Xiang X."/>
            <person name="Xiong Y."/>
            <person name="Zeng A.P."/>
            <person name="Brandt B.W."/>
            <person name="Cornell M.J."/>
            <person name="van den Hondel C.A."/>
            <person name="Visser J."/>
            <person name="Oliver S.G."/>
            <person name="Turner G."/>
        </authorList>
    </citation>
    <scope>GENOME REANNOTATION</scope>
    <source>
        <strain evidence="10">FGSC A4 / ATCC 38163 / CBS 112.46 / NRRL 194 / M139</strain>
    </source>
</reference>
<feature type="transmembrane region" description="Helical" evidence="7">
    <location>
        <begin position="227"/>
        <end position="253"/>
    </location>
</feature>
<dbReference type="Proteomes" id="UP000000560">
    <property type="component" value="Chromosome I"/>
</dbReference>
<reference evidence="10" key="1">
    <citation type="journal article" date="2005" name="Nature">
        <title>Sequencing of Aspergillus nidulans and comparative analysis with A. fumigatus and A. oryzae.</title>
        <authorList>
            <person name="Galagan J.E."/>
            <person name="Calvo S.E."/>
            <person name="Cuomo C."/>
            <person name="Ma L.J."/>
            <person name="Wortman J.R."/>
            <person name="Batzoglou S."/>
            <person name="Lee S.I."/>
            <person name="Basturkmen M."/>
            <person name="Spevak C.C."/>
            <person name="Clutterbuck J."/>
            <person name="Kapitonov V."/>
            <person name="Jurka J."/>
            <person name="Scazzocchio C."/>
            <person name="Farman M."/>
            <person name="Butler J."/>
            <person name="Purcell S."/>
            <person name="Harris S."/>
            <person name="Braus G.H."/>
            <person name="Draht O."/>
            <person name="Busch S."/>
            <person name="D'Enfert C."/>
            <person name="Bouchier C."/>
            <person name="Goldman G.H."/>
            <person name="Bell-Pedersen D."/>
            <person name="Griffiths-Jones S."/>
            <person name="Doonan J.H."/>
            <person name="Yu J."/>
            <person name="Vienken K."/>
            <person name="Pain A."/>
            <person name="Freitag M."/>
            <person name="Selker E.U."/>
            <person name="Archer D.B."/>
            <person name="Penalva M.A."/>
            <person name="Oakley B.R."/>
            <person name="Momany M."/>
            <person name="Tanaka T."/>
            <person name="Kumagai T."/>
            <person name="Asai K."/>
            <person name="Machida M."/>
            <person name="Nierman W.C."/>
            <person name="Denning D.W."/>
            <person name="Caddick M."/>
            <person name="Hynes M."/>
            <person name="Paoletti M."/>
            <person name="Fischer R."/>
            <person name="Miller B."/>
            <person name="Dyer P."/>
            <person name="Sachs M.S."/>
            <person name="Osmani S.A."/>
            <person name="Birren B.W."/>
        </authorList>
    </citation>
    <scope>NUCLEOTIDE SEQUENCE [LARGE SCALE GENOMIC DNA]</scope>
    <source>
        <strain evidence="10">FGSC A4 / ATCC 38163 / CBS 112.46 / NRRL 194 / M139</strain>
    </source>
</reference>
<keyword evidence="2 7" id="KW-0812">Transmembrane</keyword>
<comment type="subcellular location">
    <subcellularLocation>
        <location evidence="1">Membrane</location>
        <topology evidence="1">Multi-pass membrane protein</topology>
    </subcellularLocation>
</comment>
<evidence type="ECO:0000313" key="9">
    <source>
        <dbReference type="EMBL" id="CBF69509.1"/>
    </source>
</evidence>
<dbReference type="OrthoDB" id="4682787at2759"/>
<sequence length="349" mass="38750">MRGAAGIKSGKEERSDQGQSATTRAKQRRKRHWSWLAAGLNDPPRSEPCPPGPARQRISVSMSVPDRGWVILAVSWPLFSICLVLVGLRVWVRTRIIKSWGWDDPFILLAFLCATMNSIFVTVSAHYGTGHHASDLSDYQRIESTKFNWLSQGFHVMSTNWGKVSVAIFLLRIIHKVKHHRPMMYGGIVLLTVVNTVAMIAAIVKTINLASLAARADYPWDTVDLTIWIAVEQYLIILAACIPTLTPLFNIAVRQRTSKKSTSNVNYKAGHHSGRSHPYDGLASGGIGKCEPDGYPLAWTRVERARAGSHSDSEDPIMATTESGRGILMTTEFHVQTGSENGDEHVERR</sequence>
<dbReference type="InParanoid" id="Q5AZ61"/>
<accession>C8V0G9</accession>
<dbReference type="GO" id="GO:0016020">
    <property type="term" value="C:membrane"/>
    <property type="evidence" value="ECO:0007669"/>
    <property type="project" value="UniProtKB-SubCell"/>
</dbReference>
<evidence type="ECO:0000256" key="7">
    <source>
        <dbReference type="SAM" id="Phobius"/>
    </source>
</evidence>
<dbReference type="InterPro" id="IPR052337">
    <property type="entry name" value="SAT4-like"/>
</dbReference>
<feature type="region of interest" description="Disordered" evidence="6">
    <location>
        <begin position="1"/>
        <end position="55"/>
    </location>
</feature>
<evidence type="ECO:0000256" key="2">
    <source>
        <dbReference type="ARBA" id="ARBA00022692"/>
    </source>
</evidence>
<feature type="transmembrane region" description="Helical" evidence="7">
    <location>
        <begin position="69"/>
        <end position="92"/>
    </location>
</feature>
<dbReference type="OMA" id="MIKECAC"/>
<evidence type="ECO:0000259" key="8">
    <source>
        <dbReference type="Pfam" id="PF20684"/>
    </source>
</evidence>
<gene>
    <name evidence="9" type="ORF">ANIA_06419</name>
</gene>
<comment type="similarity">
    <text evidence="5">Belongs to the SAT4 family.</text>
</comment>
<keyword evidence="3 7" id="KW-1133">Transmembrane helix</keyword>
<evidence type="ECO:0000256" key="1">
    <source>
        <dbReference type="ARBA" id="ARBA00004141"/>
    </source>
</evidence>
<dbReference type="HOGENOM" id="CLU_028200_3_7_1"/>
<evidence type="ECO:0000256" key="3">
    <source>
        <dbReference type="ARBA" id="ARBA00022989"/>
    </source>
</evidence>
<dbReference type="RefSeq" id="XP_664023.1">
    <property type="nucleotide sequence ID" value="XM_658931.1"/>
</dbReference>
<dbReference type="Pfam" id="PF20684">
    <property type="entry name" value="Fung_rhodopsin"/>
    <property type="match status" value="1"/>
</dbReference>
<evidence type="ECO:0000256" key="5">
    <source>
        <dbReference type="ARBA" id="ARBA00038359"/>
    </source>
</evidence>
<organism evidence="9 10">
    <name type="scientific">Emericella nidulans (strain FGSC A4 / ATCC 38163 / CBS 112.46 / NRRL 194 / M139)</name>
    <name type="common">Aspergillus nidulans</name>
    <dbReference type="NCBI Taxonomy" id="227321"/>
    <lineage>
        <taxon>Eukaryota</taxon>
        <taxon>Fungi</taxon>
        <taxon>Dikarya</taxon>
        <taxon>Ascomycota</taxon>
        <taxon>Pezizomycotina</taxon>
        <taxon>Eurotiomycetes</taxon>
        <taxon>Eurotiomycetidae</taxon>
        <taxon>Eurotiales</taxon>
        <taxon>Aspergillaceae</taxon>
        <taxon>Aspergillus</taxon>
        <taxon>Aspergillus subgen. Nidulantes</taxon>
    </lineage>
</organism>
<name>Q5AZ61_EMENI</name>